<keyword evidence="1" id="KW-0472">Membrane</keyword>
<dbReference type="InterPro" id="IPR005625">
    <property type="entry name" value="PepSY-ass_TM"/>
</dbReference>
<dbReference type="AlphaFoldDB" id="A0A1M4L468"/>
<feature type="transmembrane region" description="Helical" evidence="1">
    <location>
        <begin position="40"/>
        <end position="61"/>
    </location>
</feature>
<reference evidence="3" key="1">
    <citation type="submission" date="2016-07" db="EMBL/GenBank/DDBJ databases">
        <authorList>
            <person name="Florea S."/>
            <person name="Webb J.S."/>
            <person name="Jaromczyk J."/>
            <person name="Schardl C.L."/>
        </authorList>
    </citation>
    <scope>NUCLEOTIDE SEQUENCE [LARGE SCALE GENOMIC DNA]</scope>
</reference>
<evidence type="ECO:0008006" key="4">
    <source>
        <dbReference type="Google" id="ProtNLM"/>
    </source>
</evidence>
<gene>
    <name evidence="2" type="ORF">XTGNCPPB3709_1895</name>
</gene>
<dbReference type="EMBL" id="FLUK01000148">
    <property type="protein sequence ID" value="SBV87963.1"/>
    <property type="molecule type" value="Genomic_DNA"/>
</dbReference>
<dbReference type="PANTHER" id="PTHR34219">
    <property type="entry name" value="IRON-REGULATED INNER MEMBRANE PROTEIN-RELATED"/>
    <property type="match status" value="1"/>
</dbReference>
<dbReference type="Pfam" id="PF03929">
    <property type="entry name" value="PepSY_TM"/>
    <property type="match status" value="1"/>
</dbReference>
<keyword evidence="1" id="KW-1133">Transmembrane helix</keyword>
<keyword evidence="1" id="KW-0812">Transmembrane</keyword>
<evidence type="ECO:0000313" key="2">
    <source>
        <dbReference type="EMBL" id="SBV87963.1"/>
    </source>
</evidence>
<accession>A0A1M4L468</accession>
<evidence type="ECO:0000313" key="3">
    <source>
        <dbReference type="Proteomes" id="UP000184997"/>
    </source>
</evidence>
<evidence type="ECO:0000256" key="1">
    <source>
        <dbReference type="SAM" id="Phobius"/>
    </source>
</evidence>
<dbReference type="PANTHER" id="PTHR34219:SF4">
    <property type="entry name" value="PEPSY DOMAIN-CONTAINING PROTEIN"/>
    <property type="match status" value="1"/>
</dbReference>
<protein>
    <recommendedName>
        <fullName evidence="4">Iron-regulated membrane protein</fullName>
    </recommendedName>
</protein>
<feature type="transmembrane region" description="Helical" evidence="1">
    <location>
        <begin position="82"/>
        <end position="115"/>
    </location>
</feature>
<name>A0A1M4L468_9XANT</name>
<dbReference type="Proteomes" id="UP000184997">
    <property type="component" value="Unassembled WGS sequence"/>
</dbReference>
<organism evidence="2 3">
    <name type="scientific">Xanthomonas graminis pv. graminis</name>
    <dbReference type="NCBI Taxonomy" id="134874"/>
    <lineage>
        <taxon>Bacteria</taxon>
        <taxon>Pseudomonadati</taxon>
        <taxon>Pseudomonadota</taxon>
        <taxon>Gammaproteobacteria</taxon>
        <taxon>Lysobacterales</taxon>
        <taxon>Lysobacteraceae</taxon>
        <taxon>Xanthomonas</taxon>
        <taxon>Xanthomonas translucens group</taxon>
        <taxon>Xanthomonas graminis</taxon>
    </lineage>
</organism>
<proteinExistence type="predicted"/>
<sequence>MFGEALLDPLSGQASTARATRGGEFFYRLHFDLHYLPVLWARYIVGFCAMFMLVAIISGVITHKKIFKDFFTFRPAKGQRSWLDFHNVSAVLALPYHAMITYTGLVTLMLMYLPWGIKVAYPNAEDAFYADAFSQPQNPRDASGRPGTRLPIARLLDVARAEWGAQAPIAGFSLYNPDDAAAVIEIRQGEGRRLAYDPPVLLLDAGNGQIPARSGIPGAAAQTRSTLYGLHLAHFAGSGLRWLFCSVPACSAA</sequence>